<keyword evidence="4 8" id="KW-0378">Hydrolase</keyword>
<feature type="signal peptide" evidence="9">
    <location>
        <begin position="1"/>
        <end position="20"/>
    </location>
</feature>
<feature type="domain" description="Peptidase S53" evidence="10">
    <location>
        <begin position="231"/>
        <end position="646"/>
    </location>
</feature>
<dbReference type="SUPFAM" id="SSF52743">
    <property type="entry name" value="Subtilisin-like"/>
    <property type="match status" value="1"/>
</dbReference>
<dbReference type="GO" id="GO:0046872">
    <property type="term" value="F:metal ion binding"/>
    <property type="evidence" value="ECO:0007669"/>
    <property type="project" value="UniProtKB-UniRule"/>
</dbReference>
<evidence type="ECO:0000256" key="2">
    <source>
        <dbReference type="ARBA" id="ARBA00022670"/>
    </source>
</evidence>
<organism evidence="11 12">
    <name type="scientific">Cudoniella acicularis</name>
    <dbReference type="NCBI Taxonomy" id="354080"/>
    <lineage>
        <taxon>Eukaryota</taxon>
        <taxon>Fungi</taxon>
        <taxon>Dikarya</taxon>
        <taxon>Ascomycota</taxon>
        <taxon>Pezizomycotina</taxon>
        <taxon>Leotiomycetes</taxon>
        <taxon>Helotiales</taxon>
        <taxon>Tricladiaceae</taxon>
        <taxon>Cudoniella</taxon>
    </lineage>
</organism>
<dbReference type="InterPro" id="IPR036852">
    <property type="entry name" value="Peptidase_S8/S53_dom_sf"/>
</dbReference>
<feature type="active site" description="Charge relay system" evidence="8">
    <location>
        <position position="564"/>
    </location>
</feature>
<dbReference type="PANTHER" id="PTHR14218">
    <property type="entry name" value="PROTEASE S8 TRIPEPTIDYL PEPTIDASE I CLN2"/>
    <property type="match status" value="1"/>
</dbReference>
<dbReference type="PROSITE" id="PS51695">
    <property type="entry name" value="SEDOLISIN"/>
    <property type="match status" value="1"/>
</dbReference>
<feature type="binding site" evidence="8">
    <location>
        <position position="606"/>
    </location>
    <ligand>
        <name>Ca(2+)</name>
        <dbReference type="ChEBI" id="CHEBI:29108"/>
    </ligand>
</feature>
<comment type="subcellular location">
    <subcellularLocation>
        <location evidence="1">Secreted</location>
        <location evidence="1">Extracellular space</location>
    </subcellularLocation>
</comment>
<keyword evidence="9" id="KW-0732">Signal</keyword>
<feature type="chain" id="PRO_5034487127" description="Peptidase S53 domain-containing protein" evidence="9">
    <location>
        <begin position="21"/>
        <end position="646"/>
    </location>
</feature>
<dbReference type="Proteomes" id="UP000566819">
    <property type="component" value="Unassembled WGS sequence"/>
</dbReference>
<dbReference type="AlphaFoldDB" id="A0A8H4W7F5"/>
<evidence type="ECO:0000256" key="9">
    <source>
        <dbReference type="SAM" id="SignalP"/>
    </source>
</evidence>
<accession>A0A8H4W7F5</accession>
<dbReference type="GO" id="GO:0008240">
    <property type="term" value="F:tripeptidyl-peptidase activity"/>
    <property type="evidence" value="ECO:0007669"/>
    <property type="project" value="TreeGrafter"/>
</dbReference>
<dbReference type="Pfam" id="PF09286">
    <property type="entry name" value="Pro-kuma_activ"/>
    <property type="match status" value="1"/>
</dbReference>
<evidence type="ECO:0000256" key="8">
    <source>
        <dbReference type="PROSITE-ProRule" id="PRU01032"/>
    </source>
</evidence>
<evidence type="ECO:0000256" key="4">
    <source>
        <dbReference type="ARBA" id="ARBA00022801"/>
    </source>
</evidence>
<evidence type="ECO:0000256" key="1">
    <source>
        <dbReference type="ARBA" id="ARBA00004239"/>
    </source>
</evidence>
<dbReference type="CDD" id="cd11377">
    <property type="entry name" value="Pro-peptidase_S53"/>
    <property type="match status" value="1"/>
</dbReference>
<keyword evidence="5 8" id="KW-0720">Serine protease</keyword>
<dbReference type="SMART" id="SM00944">
    <property type="entry name" value="Pro-kuma_activ"/>
    <property type="match status" value="1"/>
</dbReference>
<evidence type="ECO:0000256" key="7">
    <source>
        <dbReference type="ARBA" id="ARBA00023145"/>
    </source>
</evidence>
<keyword evidence="3 8" id="KW-0479">Metal-binding</keyword>
<evidence type="ECO:0000256" key="6">
    <source>
        <dbReference type="ARBA" id="ARBA00022837"/>
    </source>
</evidence>
<name>A0A8H4W7F5_9HELO</name>
<keyword evidence="7" id="KW-0865">Zymogen</keyword>
<protein>
    <recommendedName>
        <fullName evidence="10">Peptidase S53 domain-containing protein</fullName>
    </recommendedName>
</protein>
<comment type="caution">
    <text evidence="11">The sequence shown here is derived from an EMBL/GenBank/DDBJ whole genome shotgun (WGS) entry which is preliminary data.</text>
</comment>
<dbReference type="InterPro" id="IPR030400">
    <property type="entry name" value="Sedolisin_dom"/>
</dbReference>
<dbReference type="OrthoDB" id="409122at2759"/>
<comment type="cofactor">
    <cofactor evidence="8">
        <name>Ca(2+)</name>
        <dbReference type="ChEBI" id="CHEBI:29108"/>
    </cofactor>
    <text evidence="8">Binds 1 Ca(2+) ion per subunit.</text>
</comment>
<evidence type="ECO:0000259" key="10">
    <source>
        <dbReference type="PROSITE" id="PS51695"/>
    </source>
</evidence>
<feature type="active site" description="Charge relay system" evidence="8">
    <location>
        <position position="307"/>
    </location>
</feature>
<dbReference type="Gene3D" id="3.40.50.200">
    <property type="entry name" value="Peptidase S8/S53 domain"/>
    <property type="match status" value="1"/>
</dbReference>
<keyword evidence="12" id="KW-1185">Reference proteome</keyword>
<feature type="binding site" evidence="8">
    <location>
        <position position="626"/>
    </location>
    <ligand>
        <name>Ca(2+)</name>
        <dbReference type="ChEBI" id="CHEBI:29108"/>
    </ligand>
</feature>
<dbReference type="SUPFAM" id="SSF54897">
    <property type="entry name" value="Protease propeptides/inhibitors"/>
    <property type="match status" value="1"/>
</dbReference>
<feature type="binding site" evidence="8">
    <location>
        <position position="605"/>
    </location>
    <ligand>
        <name>Ca(2+)</name>
        <dbReference type="ChEBI" id="CHEBI:29108"/>
    </ligand>
</feature>
<dbReference type="GO" id="GO:0006508">
    <property type="term" value="P:proteolysis"/>
    <property type="evidence" value="ECO:0007669"/>
    <property type="project" value="UniProtKB-KW"/>
</dbReference>
<dbReference type="InterPro" id="IPR050819">
    <property type="entry name" value="Tripeptidyl-peptidase_I"/>
</dbReference>
<sequence>MHFSRISLLGALALALRAAAVPFPASHVVHERRDFVPQAWVKRDRLDSTARVPVRIGMAQNNLDRGHDLLMEVSMHDSPKYGKHYTAEEVAEIFAPTKATTSAIYDWLVSSGIPGESISQSTNKQWMQFDATTAELESLLQTEYHVYEHADTGKSTIACDSYHVPAHIQEHVDYVTPGIKLFAPQRRSATPGFDKRTFGVTKGGQITPPKFRPIPEEQLLAHPLATGCDTQITPACIKTLYNITTPTKANKTNALGIFEDLGDVYSQADLNSFFKSFASNIPQGTAPKLSGVDGGTAPVAVASAGAESDLDFQISYPIIYPQGTVLFQSDDPVYEASYTFSGFLNTFLDALDGSYCSTVDPLDPPYPDPSTASGAYKGALQCGVYNATNVISISYGGDESGLPVAYQRRQCAEFMKLGLQGVSVVLASGDSGVSGNGGCLGTNGNVFAPDFPATCPYITTVGGTTLPPGANANIDAEVAVTRFGSGGGFSNIYEIPSYQASAVAAYLKNNPPPYTAYQTVNATNIGANNGVYNSAGRGYPDVSAIGDNVIVYVAGSSGLIGGTSAAAPTFGAILTRINEELLAVGKPTVGFVNPVLYANPSVLHDITVGNNPGCNTNGFSAATGWDPVTGLGTPNYPAMLKLFLSL</sequence>
<dbReference type="PANTHER" id="PTHR14218:SF19">
    <property type="entry name" value="SERINE PROTEASE AORO, PUTATIVE (AFU_ORTHOLOGUE AFUA_6G10250)-RELATED"/>
    <property type="match status" value="1"/>
</dbReference>
<feature type="active site" description="Charge relay system" evidence="8">
    <location>
        <position position="311"/>
    </location>
</feature>
<keyword evidence="6 8" id="KW-0106">Calcium</keyword>
<keyword evidence="2 8" id="KW-0645">Protease</keyword>
<dbReference type="EMBL" id="JAAMPI010000079">
    <property type="protein sequence ID" value="KAF4636161.1"/>
    <property type="molecule type" value="Genomic_DNA"/>
</dbReference>
<evidence type="ECO:0000313" key="11">
    <source>
        <dbReference type="EMBL" id="KAF4636161.1"/>
    </source>
</evidence>
<evidence type="ECO:0000313" key="12">
    <source>
        <dbReference type="Proteomes" id="UP000566819"/>
    </source>
</evidence>
<dbReference type="CDD" id="cd04056">
    <property type="entry name" value="Peptidases_S53"/>
    <property type="match status" value="1"/>
</dbReference>
<dbReference type="GO" id="GO:0005576">
    <property type="term" value="C:extracellular region"/>
    <property type="evidence" value="ECO:0007669"/>
    <property type="project" value="UniProtKB-SubCell"/>
</dbReference>
<evidence type="ECO:0000256" key="5">
    <source>
        <dbReference type="ARBA" id="ARBA00022825"/>
    </source>
</evidence>
<reference evidence="11 12" key="1">
    <citation type="submission" date="2020-03" db="EMBL/GenBank/DDBJ databases">
        <title>Draft Genome Sequence of Cudoniella acicularis.</title>
        <authorList>
            <person name="Buettner E."/>
            <person name="Kellner H."/>
        </authorList>
    </citation>
    <scope>NUCLEOTIDE SEQUENCE [LARGE SCALE GENOMIC DNA]</scope>
    <source>
        <strain evidence="11 12">DSM 108380</strain>
    </source>
</reference>
<feature type="binding site" evidence="8">
    <location>
        <position position="624"/>
    </location>
    <ligand>
        <name>Ca(2+)</name>
        <dbReference type="ChEBI" id="CHEBI:29108"/>
    </ligand>
</feature>
<dbReference type="GO" id="GO:0004252">
    <property type="term" value="F:serine-type endopeptidase activity"/>
    <property type="evidence" value="ECO:0007669"/>
    <property type="project" value="UniProtKB-UniRule"/>
</dbReference>
<gene>
    <name evidence="11" type="ORF">G7Y89_g1916</name>
</gene>
<dbReference type="InterPro" id="IPR015366">
    <property type="entry name" value="S53_propep"/>
</dbReference>
<evidence type="ECO:0000256" key="3">
    <source>
        <dbReference type="ARBA" id="ARBA00022723"/>
    </source>
</evidence>
<proteinExistence type="predicted"/>